<name>A0A1G2QS69_9BACT</name>
<proteinExistence type="predicted"/>
<reference evidence="1 2" key="1">
    <citation type="journal article" date="2016" name="Nat. Commun.">
        <title>Thousands of microbial genomes shed light on interconnected biogeochemical processes in an aquifer system.</title>
        <authorList>
            <person name="Anantharaman K."/>
            <person name="Brown C.T."/>
            <person name="Hug L.A."/>
            <person name="Sharon I."/>
            <person name="Castelle C.J."/>
            <person name="Probst A.J."/>
            <person name="Thomas B.C."/>
            <person name="Singh A."/>
            <person name="Wilkins M.J."/>
            <person name="Karaoz U."/>
            <person name="Brodie E.L."/>
            <person name="Williams K.H."/>
            <person name="Hubbard S.S."/>
            <person name="Banfield J.F."/>
        </authorList>
    </citation>
    <scope>NUCLEOTIDE SEQUENCE [LARGE SCALE GENOMIC DNA]</scope>
</reference>
<gene>
    <name evidence="1" type="ORF">A2117_02610</name>
</gene>
<sequence>MPLKLNTNAVRPKRIIPGPLATLEAPPAGDNSITSLNTNGVKQTTAVIIASGINMTLYQTGNFLFSSGKAYRKLNTVKANQTAKNITRRRSQRMVTLDCDL</sequence>
<dbReference type="Proteomes" id="UP000179245">
    <property type="component" value="Unassembled WGS sequence"/>
</dbReference>
<evidence type="ECO:0000313" key="1">
    <source>
        <dbReference type="EMBL" id="OHA62842.1"/>
    </source>
</evidence>
<evidence type="ECO:0000313" key="2">
    <source>
        <dbReference type="Proteomes" id="UP000179245"/>
    </source>
</evidence>
<comment type="caution">
    <text evidence="1">The sequence shown here is derived from an EMBL/GenBank/DDBJ whole genome shotgun (WGS) entry which is preliminary data.</text>
</comment>
<protein>
    <submittedName>
        <fullName evidence="1">Uncharacterized protein</fullName>
    </submittedName>
</protein>
<dbReference type="EMBL" id="MHTO01000002">
    <property type="protein sequence ID" value="OHA62842.1"/>
    <property type="molecule type" value="Genomic_DNA"/>
</dbReference>
<dbReference type="AlphaFoldDB" id="A0A1G2QS69"/>
<accession>A0A1G2QS69</accession>
<organism evidence="1 2">
    <name type="scientific">Candidatus Wildermuthbacteria bacterium GWA2_46_15</name>
    <dbReference type="NCBI Taxonomy" id="1802443"/>
    <lineage>
        <taxon>Bacteria</taxon>
        <taxon>Candidatus Wildermuthiibacteriota</taxon>
    </lineage>
</organism>